<dbReference type="Proteomes" id="UP001231701">
    <property type="component" value="Plasmid unnamed"/>
</dbReference>
<proteinExistence type="inferred from homology"/>
<comment type="similarity">
    <text evidence="6">Belongs to the ABC-4 integral membrane protein family.</text>
</comment>
<keyword evidence="2" id="KW-1003">Cell membrane</keyword>
<organism evidence="10 11">
    <name type="scientific">Streptomyces rochei</name>
    <name type="common">Streptomyces parvullus</name>
    <dbReference type="NCBI Taxonomy" id="1928"/>
    <lineage>
        <taxon>Bacteria</taxon>
        <taxon>Bacillati</taxon>
        <taxon>Actinomycetota</taxon>
        <taxon>Actinomycetes</taxon>
        <taxon>Kitasatosporales</taxon>
        <taxon>Streptomycetaceae</taxon>
        <taxon>Streptomyces</taxon>
        <taxon>Streptomyces rochei group</taxon>
    </lineage>
</organism>
<dbReference type="GO" id="GO:0005886">
    <property type="term" value="C:plasma membrane"/>
    <property type="evidence" value="ECO:0007669"/>
    <property type="project" value="UniProtKB-SubCell"/>
</dbReference>
<evidence type="ECO:0000256" key="7">
    <source>
        <dbReference type="SAM" id="Phobius"/>
    </source>
</evidence>
<evidence type="ECO:0000256" key="2">
    <source>
        <dbReference type="ARBA" id="ARBA00022475"/>
    </source>
</evidence>
<dbReference type="PANTHER" id="PTHR30572">
    <property type="entry name" value="MEMBRANE COMPONENT OF TRANSPORTER-RELATED"/>
    <property type="match status" value="1"/>
</dbReference>
<feature type="transmembrane region" description="Helical" evidence="7">
    <location>
        <begin position="276"/>
        <end position="301"/>
    </location>
</feature>
<sequence length="398" mass="40850">MSPRDLLGEALAGVLQRPARSALTMLGTVLGVGAFVAVLGLTSTASSQIDTRFTALTATEVTVRHAGGGPDGPSAASFPHDAEARAAALGGVEEAGVYWPVRLPPDATITGSPVGDAGGVRAEVVAATPGALRAAGVRLAQGRAFDDYHHRAAQPTALLGTGIAARLGVTTLETSPVVFIGGRPFTIVGIVRDTDRKADLLLSVIVPAATAERVWGTPDSSAPAEMLIATKFGAAQQVARTVPLALDAAHPERFEAVPPPDPRQLRSSVNSDLRQLFLLLAAVCLLIGTIGIANTTLVAVLERTGEIGLRRALGARARHVTAQFLTESGLLGALGGTVGASLGTLTVVLVSVSRSWTPVLHTEVIVAAPPTGLLTGLVAGLYPAWRASRVPPVEALRR</sequence>
<dbReference type="PANTHER" id="PTHR30572:SF4">
    <property type="entry name" value="ABC TRANSPORTER PERMEASE YTRF"/>
    <property type="match status" value="1"/>
</dbReference>
<gene>
    <name evidence="10" type="ORF">P7W03_35445</name>
</gene>
<feature type="domain" description="ABC3 transporter permease C-terminal" evidence="8">
    <location>
        <begin position="279"/>
        <end position="392"/>
    </location>
</feature>
<evidence type="ECO:0000259" key="8">
    <source>
        <dbReference type="Pfam" id="PF02687"/>
    </source>
</evidence>
<dbReference type="EMBL" id="CP121272">
    <property type="protein sequence ID" value="WMC91052.1"/>
    <property type="molecule type" value="Genomic_DNA"/>
</dbReference>
<evidence type="ECO:0000313" key="11">
    <source>
        <dbReference type="Proteomes" id="UP001231701"/>
    </source>
</evidence>
<protein>
    <submittedName>
        <fullName evidence="10">ABC transporter permease</fullName>
    </submittedName>
</protein>
<reference evidence="10" key="1">
    <citation type="submission" date="2023-03" db="EMBL/GenBank/DDBJ databases">
        <title>Borrelidin-producing and root-colonizing Streptomyces rochei is a potent biopesticide for soil-borne oomycete-caused plant diseases.</title>
        <authorList>
            <person name="Zhou D."/>
            <person name="Wang X."/>
            <person name="Navarro-Munoz J.C."/>
            <person name="Li W."/>
            <person name="Li J."/>
            <person name="Jiu M."/>
            <person name="Deng S."/>
            <person name="Ye Y."/>
            <person name="Daly P."/>
            <person name="Wei L."/>
        </authorList>
    </citation>
    <scope>NUCLEOTIDE SEQUENCE</scope>
    <source>
        <strain evidence="10">JK1</strain>
        <plasmid evidence="10">unnamed</plasmid>
    </source>
</reference>
<dbReference type="AlphaFoldDB" id="A0AAX3ZXU8"/>
<keyword evidence="3 7" id="KW-0812">Transmembrane</keyword>
<accession>A0AAX3ZXU8</accession>
<keyword evidence="10" id="KW-0614">Plasmid</keyword>
<comment type="subcellular location">
    <subcellularLocation>
        <location evidence="1">Cell membrane</location>
        <topology evidence="1">Multi-pass membrane protein</topology>
    </subcellularLocation>
</comment>
<evidence type="ECO:0000256" key="5">
    <source>
        <dbReference type="ARBA" id="ARBA00023136"/>
    </source>
</evidence>
<evidence type="ECO:0000256" key="4">
    <source>
        <dbReference type="ARBA" id="ARBA00022989"/>
    </source>
</evidence>
<evidence type="ECO:0000313" key="10">
    <source>
        <dbReference type="EMBL" id="WMC91052.1"/>
    </source>
</evidence>
<feature type="transmembrane region" description="Helical" evidence="7">
    <location>
        <begin position="330"/>
        <end position="352"/>
    </location>
</feature>
<dbReference type="Pfam" id="PF12704">
    <property type="entry name" value="MacB_PCD"/>
    <property type="match status" value="1"/>
</dbReference>
<evidence type="ECO:0000256" key="3">
    <source>
        <dbReference type="ARBA" id="ARBA00022692"/>
    </source>
</evidence>
<dbReference type="RefSeq" id="WP_306693694.1">
    <property type="nucleotide sequence ID" value="NZ_CP121272.1"/>
</dbReference>
<evidence type="ECO:0000256" key="6">
    <source>
        <dbReference type="ARBA" id="ARBA00038076"/>
    </source>
</evidence>
<feature type="transmembrane region" description="Helical" evidence="7">
    <location>
        <begin position="364"/>
        <end position="385"/>
    </location>
</feature>
<dbReference type="InterPro" id="IPR025857">
    <property type="entry name" value="MacB_PCD"/>
</dbReference>
<evidence type="ECO:0000259" key="9">
    <source>
        <dbReference type="Pfam" id="PF12704"/>
    </source>
</evidence>
<dbReference type="Pfam" id="PF02687">
    <property type="entry name" value="FtsX"/>
    <property type="match status" value="1"/>
</dbReference>
<keyword evidence="5 7" id="KW-0472">Membrane</keyword>
<dbReference type="GO" id="GO:0022857">
    <property type="term" value="F:transmembrane transporter activity"/>
    <property type="evidence" value="ECO:0007669"/>
    <property type="project" value="TreeGrafter"/>
</dbReference>
<geneLocation type="plasmid" evidence="10 11">
    <name>unnamed</name>
</geneLocation>
<dbReference type="InterPro" id="IPR050250">
    <property type="entry name" value="Macrolide_Exporter_MacB"/>
</dbReference>
<evidence type="ECO:0000256" key="1">
    <source>
        <dbReference type="ARBA" id="ARBA00004651"/>
    </source>
</evidence>
<feature type="transmembrane region" description="Helical" evidence="7">
    <location>
        <begin position="20"/>
        <end position="42"/>
    </location>
</feature>
<feature type="domain" description="MacB-like periplasmic core" evidence="9">
    <location>
        <begin position="21"/>
        <end position="232"/>
    </location>
</feature>
<dbReference type="GeneID" id="90947446"/>
<name>A0AAX3ZXU8_STRRO</name>
<keyword evidence="4 7" id="KW-1133">Transmembrane helix</keyword>
<dbReference type="InterPro" id="IPR003838">
    <property type="entry name" value="ABC3_permease_C"/>
</dbReference>